<proteinExistence type="inferred from homology"/>
<dbReference type="PANTHER" id="PTHR42928:SF5">
    <property type="entry name" value="BLR1237 PROTEIN"/>
    <property type="match status" value="1"/>
</dbReference>
<name>A0A3A3G2B3_9BURK</name>
<reference evidence="4" key="1">
    <citation type="submission" date="2018-09" db="EMBL/GenBank/DDBJ databases">
        <authorList>
            <person name="Zhu H."/>
        </authorList>
    </citation>
    <scope>NUCLEOTIDE SEQUENCE [LARGE SCALE GENOMIC DNA]</scope>
    <source>
        <strain evidence="4">K1R23-30</strain>
    </source>
</reference>
<dbReference type="Proteomes" id="UP000265955">
    <property type="component" value="Unassembled WGS sequence"/>
</dbReference>
<dbReference type="Gene3D" id="3.40.190.150">
    <property type="entry name" value="Bordetella uptake gene, domain 1"/>
    <property type="match status" value="1"/>
</dbReference>
<dbReference type="SUPFAM" id="SSF53850">
    <property type="entry name" value="Periplasmic binding protein-like II"/>
    <property type="match status" value="1"/>
</dbReference>
<comment type="caution">
    <text evidence="3">The sequence shown here is derived from an EMBL/GenBank/DDBJ whole genome shotgun (WGS) entry which is preliminary data.</text>
</comment>
<feature type="signal peptide" evidence="2">
    <location>
        <begin position="1"/>
        <end position="23"/>
    </location>
</feature>
<evidence type="ECO:0000313" key="3">
    <source>
        <dbReference type="EMBL" id="RJF92203.1"/>
    </source>
</evidence>
<keyword evidence="2" id="KW-0732">Signal</keyword>
<dbReference type="AlphaFoldDB" id="A0A3A3G2B3"/>
<evidence type="ECO:0000313" key="4">
    <source>
        <dbReference type="Proteomes" id="UP000265955"/>
    </source>
</evidence>
<sequence length="322" mass="34006">MNSRRKTLIALALASLAMAPAYAETYPSRPIRLVVPYAPGGSADIVARRISEEWSKQLGGSIYVENKAGAGGNIGVNDVAKSTPDGYSIGLHTVSLAINPSIFKKMPYDTLKEIAPIGMVATSQHVLIVNNNFPAKNTAELITAAKAAPGKFNYGSAGSGSTFHMSAELFKSAAGTDITHIPYKGGGPALIDTIAGQVDMSFPVLSAAQPHIQAGKVRALGVTGPKRSSLMPNVPTLAESGVPNYNFETWFIVFAPAGTPKDIVDKLNAALNKTLSNATLKERMVKEGFDPTPSTPPQAQEKVKTEMDAWAKLVKTRGITAE</sequence>
<organism evidence="3 4">
    <name type="scientific">Noviherbaspirillum saxi</name>
    <dbReference type="NCBI Taxonomy" id="2320863"/>
    <lineage>
        <taxon>Bacteria</taxon>
        <taxon>Pseudomonadati</taxon>
        <taxon>Pseudomonadota</taxon>
        <taxon>Betaproteobacteria</taxon>
        <taxon>Burkholderiales</taxon>
        <taxon>Oxalobacteraceae</taxon>
        <taxon>Noviherbaspirillum</taxon>
    </lineage>
</organism>
<dbReference type="Pfam" id="PF03401">
    <property type="entry name" value="TctC"/>
    <property type="match status" value="1"/>
</dbReference>
<evidence type="ECO:0000256" key="1">
    <source>
        <dbReference type="ARBA" id="ARBA00006987"/>
    </source>
</evidence>
<protein>
    <submittedName>
        <fullName evidence="3">Tripartite tricarboxylate transporter substrate binding protein</fullName>
    </submittedName>
</protein>
<dbReference type="Gene3D" id="3.40.190.10">
    <property type="entry name" value="Periplasmic binding protein-like II"/>
    <property type="match status" value="1"/>
</dbReference>
<evidence type="ECO:0000256" key="2">
    <source>
        <dbReference type="SAM" id="SignalP"/>
    </source>
</evidence>
<comment type="similarity">
    <text evidence="1">Belongs to the UPF0065 (bug) family.</text>
</comment>
<dbReference type="InterPro" id="IPR042100">
    <property type="entry name" value="Bug_dom1"/>
</dbReference>
<keyword evidence="4" id="KW-1185">Reference proteome</keyword>
<dbReference type="PANTHER" id="PTHR42928">
    <property type="entry name" value="TRICARBOXYLATE-BINDING PROTEIN"/>
    <property type="match status" value="1"/>
</dbReference>
<dbReference type="OrthoDB" id="9125369at2"/>
<dbReference type="RefSeq" id="WP_119772089.1">
    <property type="nucleotide sequence ID" value="NZ_QYUO01000003.1"/>
</dbReference>
<gene>
    <name evidence="3" type="ORF">D3871_26585</name>
</gene>
<dbReference type="PIRSF" id="PIRSF017082">
    <property type="entry name" value="YflP"/>
    <property type="match status" value="1"/>
</dbReference>
<dbReference type="EMBL" id="QYUO01000003">
    <property type="protein sequence ID" value="RJF92203.1"/>
    <property type="molecule type" value="Genomic_DNA"/>
</dbReference>
<dbReference type="InterPro" id="IPR005064">
    <property type="entry name" value="BUG"/>
</dbReference>
<accession>A0A3A3G2B3</accession>
<feature type="chain" id="PRO_5017360117" evidence="2">
    <location>
        <begin position="24"/>
        <end position="322"/>
    </location>
</feature>
<dbReference type="CDD" id="cd13578">
    <property type="entry name" value="PBP2_Bug27"/>
    <property type="match status" value="1"/>
</dbReference>